<dbReference type="PANTHER" id="PTHR47570">
    <property type="entry name" value="ZINC ION BINDING PROTEIN"/>
    <property type="match status" value="1"/>
</dbReference>
<dbReference type="EMBL" id="WHUW01000005">
    <property type="protein sequence ID" value="KAF8446126.1"/>
    <property type="molecule type" value="Genomic_DNA"/>
</dbReference>
<sequence>MLRVPEVRAILKLFPWGKLENDGTFAESLIRAYFGVLGPQGYGYWSEAGGSAPHQLQPTAMGLHDNPLSVDPVESYQDGYLLLLDRHLDDKAGWKLEDRLIPKLLFEPGREPLIGSSADVVDWKSWYQWRSLPFESPAALLMHYPLTVYHLLVNVLNVASPSRGSPESRQTLDVHYLGAEVELNMLPLFSELALLFPYTDIKLTFFGYAVHAIVQKAKKKSIAAKAKRNEPVYTYRSPVSMGQSTLAIYLDGEHENWDPRFVSILNNLPDAIVALNAGLLSYKTWASVILFCIVEEMPFGVTEYAEQSAEVQTDSFSKIIHHAIPSLGPRLNTTQLVDLVKPRQYPIEFNPFQRPGQRPMGATRLPSVSNGFTIRVIGRDGKREDSLVQELPDMHTAEHRVQQLVNQTQRMSLNSLD</sequence>
<proteinExistence type="predicted"/>
<dbReference type="Proteomes" id="UP001194468">
    <property type="component" value="Unassembled WGS sequence"/>
</dbReference>
<reference evidence="2" key="2">
    <citation type="journal article" date="2020" name="Nat. Commun.">
        <title>Large-scale genome sequencing of mycorrhizal fungi provides insights into the early evolution of symbiotic traits.</title>
        <authorList>
            <person name="Miyauchi S."/>
            <person name="Kiss E."/>
            <person name="Kuo A."/>
            <person name="Drula E."/>
            <person name="Kohler A."/>
            <person name="Sanchez-Garcia M."/>
            <person name="Morin E."/>
            <person name="Andreopoulos B."/>
            <person name="Barry K.W."/>
            <person name="Bonito G."/>
            <person name="Buee M."/>
            <person name="Carver A."/>
            <person name="Chen C."/>
            <person name="Cichocki N."/>
            <person name="Clum A."/>
            <person name="Culley D."/>
            <person name="Crous P.W."/>
            <person name="Fauchery L."/>
            <person name="Girlanda M."/>
            <person name="Hayes R.D."/>
            <person name="Keri Z."/>
            <person name="LaButti K."/>
            <person name="Lipzen A."/>
            <person name="Lombard V."/>
            <person name="Magnuson J."/>
            <person name="Maillard F."/>
            <person name="Murat C."/>
            <person name="Nolan M."/>
            <person name="Ohm R.A."/>
            <person name="Pangilinan J."/>
            <person name="Pereira M.F."/>
            <person name="Perotto S."/>
            <person name="Peter M."/>
            <person name="Pfister S."/>
            <person name="Riley R."/>
            <person name="Sitrit Y."/>
            <person name="Stielow J.B."/>
            <person name="Szollosi G."/>
            <person name="Zifcakova L."/>
            <person name="Stursova M."/>
            <person name="Spatafora J.W."/>
            <person name="Tedersoo L."/>
            <person name="Vaario L.M."/>
            <person name="Yamada A."/>
            <person name="Yan M."/>
            <person name="Wang P."/>
            <person name="Xu J."/>
            <person name="Bruns T."/>
            <person name="Baldrian P."/>
            <person name="Vilgalys R."/>
            <person name="Dunand C."/>
            <person name="Henrissat B."/>
            <person name="Grigoriev I.V."/>
            <person name="Hibbett D."/>
            <person name="Nagy L.G."/>
            <person name="Martin F.M."/>
        </authorList>
    </citation>
    <scope>NUCLEOTIDE SEQUENCE</scope>
    <source>
        <strain evidence="2">BED1</strain>
    </source>
</reference>
<evidence type="ECO:0000259" key="1">
    <source>
        <dbReference type="Pfam" id="PF20179"/>
    </source>
</evidence>
<dbReference type="AlphaFoldDB" id="A0AAD4C1S7"/>
<accession>A0AAD4C1S7</accession>
<evidence type="ECO:0000313" key="3">
    <source>
        <dbReference type="Proteomes" id="UP001194468"/>
    </source>
</evidence>
<keyword evidence="3" id="KW-1185">Reference proteome</keyword>
<name>A0AAD4C1S7_BOLED</name>
<protein>
    <recommendedName>
        <fullName evidence="1">Mitochondrial splicing suppressor 51-like C-terminal domain-containing protein</fullName>
    </recommendedName>
</protein>
<gene>
    <name evidence="2" type="ORF">L210DRAFT_3393354</name>
</gene>
<dbReference type="Pfam" id="PF20179">
    <property type="entry name" value="MSS51_C"/>
    <property type="match status" value="1"/>
</dbReference>
<comment type="caution">
    <text evidence="2">The sequence shown here is derived from an EMBL/GenBank/DDBJ whole genome shotgun (WGS) entry which is preliminary data.</text>
</comment>
<organism evidence="2 3">
    <name type="scientific">Boletus edulis BED1</name>
    <dbReference type="NCBI Taxonomy" id="1328754"/>
    <lineage>
        <taxon>Eukaryota</taxon>
        <taxon>Fungi</taxon>
        <taxon>Dikarya</taxon>
        <taxon>Basidiomycota</taxon>
        <taxon>Agaricomycotina</taxon>
        <taxon>Agaricomycetes</taxon>
        <taxon>Agaricomycetidae</taxon>
        <taxon>Boletales</taxon>
        <taxon>Boletineae</taxon>
        <taxon>Boletaceae</taxon>
        <taxon>Boletoideae</taxon>
        <taxon>Boletus</taxon>
    </lineage>
</organism>
<feature type="domain" description="Mitochondrial splicing suppressor 51-like C-terminal" evidence="1">
    <location>
        <begin position="145"/>
        <end position="359"/>
    </location>
</feature>
<dbReference type="PANTHER" id="PTHR47570:SF1">
    <property type="entry name" value="ZINC ION BINDING PROTEIN"/>
    <property type="match status" value="1"/>
</dbReference>
<evidence type="ECO:0000313" key="2">
    <source>
        <dbReference type="EMBL" id="KAF8446126.1"/>
    </source>
</evidence>
<reference evidence="2" key="1">
    <citation type="submission" date="2019-10" db="EMBL/GenBank/DDBJ databases">
        <authorList>
            <consortium name="DOE Joint Genome Institute"/>
            <person name="Kuo A."/>
            <person name="Miyauchi S."/>
            <person name="Kiss E."/>
            <person name="Drula E."/>
            <person name="Kohler A."/>
            <person name="Sanchez-Garcia M."/>
            <person name="Andreopoulos B."/>
            <person name="Barry K.W."/>
            <person name="Bonito G."/>
            <person name="Buee M."/>
            <person name="Carver A."/>
            <person name="Chen C."/>
            <person name="Cichocki N."/>
            <person name="Clum A."/>
            <person name="Culley D."/>
            <person name="Crous P.W."/>
            <person name="Fauchery L."/>
            <person name="Girlanda M."/>
            <person name="Hayes R."/>
            <person name="Keri Z."/>
            <person name="LaButti K."/>
            <person name="Lipzen A."/>
            <person name="Lombard V."/>
            <person name="Magnuson J."/>
            <person name="Maillard F."/>
            <person name="Morin E."/>
            <person name="Murat C."/>
            <person name="Nolan M."/>
            <person name="Ohm R."/>
            <person name="Pangilinan J."/>
            <person name="Pereira M."/>
            <person name="Perotto S."/>
            <person name="Peter M."/>
            <person name="Riley R."/>
            <person name="Sitrit Y."/>
            <person name="Stielow B."/>
            <person name="Szollosi G."/>
            <person name="Zifcakova L."/>
            <person name="Stursova M."/>
            <person name="Spatafora J.W."/>
            <person name="Tedersoo L."/>
            <person name="Vaario L.-M."/>
            <person name="Yamada A."/>
            <person name="Yan M."/>
            <person name="Wang P."/>
            <person name="Xu J."/>
            <person name="Bruns T."/>
            <person name="Baldrian P."/>
            <person name="Vilgalys R."/>
            <person name="Henrissat B."/>
            <person name="Grigoriev I.V."/>
            <person name="Hibbett D."/>
            <person name="Nagy L.G."/>
            <person name="Martin F.M."/>
        </authorList>
    </citation>
    <scope>NUCLEOTIDE SEQUENCE</scope>
    <source>
        <strain evidence="2">BED1</strain>
    </source>
</reference>
<dbReference type="InterPro" id="IPR046824">
    <property type="entry name" value="Mss51-like_C"/>
</dbReference>